<accession>A0A8J6AKK9</accession>
<dbReference type="OrthoDB" id="9537246at2759"/>
<dbReference type="AlphaFoldDB" id="A0A8J6AKK9"/>
<keyword evidence="2" id="KW-0251">Elongation factor</keyword>
<gene>
    <name evidence="2" type="ORF">J0S82_020869</name>
</gene>
<feature type="compositionally biased region" description="Basic and acidic residues" evidence="1">
    <location>
        <begin position="61"/>
        <end position="72"/>
    </location>
</feature>
<feature type="compositionally biased region" description="Basic and acidic residues" evidence="1">
    <location>
        <begin position="285"/>
        <end position="309"/>
    </location>
</feature>
<dbReference type="EMBL" id="JAGFMF010011513">
    <property type="protein sequence ID" value="KAG8520757.1"/>
    <property type="molecule type" value="Genomic_DNA"/>
</dbReference>
<evidence type="ECO:0000313" key="2">
    <source>
        <dbReference type="EMBL" id="KAG8520757.1"/>
    </source>
</evidence>
<dbReference type="GO" id="GO:0003746">
    <property type="term" value="F:translation elongation factor activity"/>
    <property type="evidence" value="ECO:0007669"/>
    <property type="project" value="UniProtKB-KW"/>
</dbReference>
<proteinExistence type="predicted"/>
<dbReference type="InterPro" id="IPR021156">
    <property type="entry name" value="TF_A-like/BEX"/>
</dbReference>
<protein>
    <submittedName>
        <fullName evidence="2">Transcription elongation factor A protein-like 1</fullName>
    </submittedName>
</protein>
<organism evidence="2 3">
    <name type="scientific">Galemys pyrenaicus</name>
    <name type="common">Iberian desman</name>
    <name type="synonym">Pyrenean desman</name>
    <dbReference type="NCBI Taxonomy" id="202257"/>
    <lineage>
        <taxon>Eukaryota</taxon>
        <taxon>Metazoa</taxon>
        <taxon>Chordata</taxon>
        <taxon>Craniata</taxon>
        <taxon>Vertebrata</taxon>
        <taxon>Euteleostomi</taxon>
        <taxon>Mammalia</taxon>
        <taxon>Eutheria</taxon>
        <taxon>Laurasiatheria</taxon>
        <taxon>Eulipotyphla</taxon>
        <taxon>Talpidae</taxon>
        <taxon>Galemys</taxon>
    </lineage>
</organism>
<sequence length="349" mass="39190">MPHIKRNPEHRKRQGEGQADGGGQAEDEGKQKQQGKAEDEGNPRGEGEPESQGQPESVLRAAEKRPAEDYVPRKAKRKTDRGTEDSPKDCQENLQERHAGSEEVMREGLPVTAGHLEDRTNESKLPGEVQVGEGVGSGSGWGVREDADGNVVRGPPPRPCPCGRGLWQGLLGKWWAFGKEGAVVGETILNMEKSCQDNEDQPQSVPETEEAQSPLEPSPGKPALEEPSSEEQSSEEEFFPEELLPELLPEMLVSEERPPQERLSRKDLFEQRPPMEQPPCGVGKHKLEEGSFKERLARSRPQFRGDIHGRNLSNEEMIKVAEEMEEMKRVRNKLMIMHWKARRNRPYPI</sequence>
<keyword evidence="3" id="KW-1185">Reference proteome</keyword>
<keyword evidence="2" id="KW-0648">Protein biosynthesis</keyword>
<feature type="compositionally biased region" description="Basic residues" evidence="1">
    <location>
        <begin position="1"/>
        <end position="13"/>
    </location>
</feature>
<feature type="region of interest" description="Disordered" evidence="1">
    <location>
        <begin position="1"/>
        <end position="160"/>
    </location>
</feature>
<feature type="compositionally biased region" description="Acidic residues" evidence="1">
    <location>
        <begin position="227"/>
        <end position="244"/>
    </location>
</feature>
<reference evidence="2" key="1">
    <citation type="journal article" date="2021" name="Evol. Appl.">
        <title>The genome of the Pyrenean desman and the effects of bottlenecks and inbreeding on the genomic landscape of an endangered species.</title>
        <authorList>
            <person name="Escoda L."/>
            <person name="Castresana J."/>
        </authorList>
    </citation>
    <scope>NUCLEOTIDE SEQUENCE</scope>
    <source>
        <strain evidence="2">IBE-C5619</strain>
    </source>
</reference>
<name>A0A8J6AKK9_GALPY</name>
<feature type="compositionally biased region" description="Basic and acidic residues" evidence="1">
    <location>
        <begin position="80"/>
        <end position="106"/>
    </location>
</feature>
<feature type="compositionally biased region" description="Basic and acidic residues" evidence="1">
    <location>
        <begin position="27"/>
        <end position="47"/>
    </location>
</feature>
<evidence type="ECO:0000313" key="3">
    <source>
        <dbReference type="Proteomes" id="UP000700334"/>
    </source>
</evidence>
<comment type="caution">
    <text evidence="2">The sequence shown here is derived from an EMBL/GenBank/DDBJ whole genome shotgun (WGS) entry which is preliminary data.</text>
</comment>
<dbReference type="Proteomes" id="UP000700334">
    <property type="component" value="Unassembled WGS sequence"/>
</dbReference>
<dbReference type="Pfam" id="PF04538">
    <property type="entry name" value="BEX"/>
    <property type="match status" value="2"/>
</dbReference>
<feature type="region of interest" description="Disordered" evidence="1">
    <location>
        <begin position="192"/>
        <end position="310"/>
    </location>
</feature>
<feature type="compositionally biased region" description="Basic and acidic residues" evidence="1">
    <location>
        <begin position="254"/>
        <end position="270"/>
    </location>
</feature>
<evidence type="ECO:0000256" key="1">
    <source>
        <dbReference type="SAM" id="MobiDB-lite"/>
    </source>
</evidence>